<dbReference type="Gene3D" id="3.20.20.100">
    <property type="entry name" value="NADP-dependent oxidoreductase domain"/>
    <property type="match status" value="1"/>
</dbReference>
<dbReference type="SUPFAM" id="SSF51430">
    <property type="entry name" value="NAD(P)-linked oxidoreductase"/>
    <property type="match status" value="1"/>
</dbReference>
<dbReference type="PANTHER" id="PTHR43312:SF1">
    <property type="entry name" value="NADP-DEPENDENT OXIDOREDUCTASE DOMAIN-CONTAINING PROTEIN"/>
    <property type="match status" value="1"/>
</dbReference>
<keyword evidence="3" id="KW-1185">Reference proteome</keyword>
<dbReference type="InterPro" id="IPR023210">
    <property type="entry name" value="NADP_OxRdtase_dom"/>
</dbReference>
<dbReference type="Pfam" id="PF00248">
    <property type="entry name" value="Aldo_ket_red"/>
    <property type="match status" value="1"/>
</dbReference>
<dbReference type="EMBL" id="WTYM01000058">
    <property type="protein sequence ID" value="MXO60888.1"/>
    <property type="molecule type" value="Genomic_DNA"/>
</dbReference>
<dbReference type="RefSeq" id="WP_159797459.1">
    <property type="nucleotide sequence ID" value="NZ_WTYM01000058.1"/>
</dbReference>
<name>A0A6I4SZU5_9SPHN</name>
<organism evidence="2 3">
    <name type="scientific">Croceibacterium salegens</name>
    <dbReference type="NCBI Taxonomy" id="1737568"/>
    <lineage>
        <taxon>Bacteria</taxon>
        <taxon>Pseudomonadati</taxon>
        <taxon>Pseudomonadota</taxon>
        <taxon>Alphaproteobacteria</taxon>
        <taxon>Sphingomonadales</taxon>
        <taxon>Erythrobacteraceae</taxon>
        <taxon>Croceibacterium</taxon>
    </lineage>
</organism>
<dbReference type="OrthoDB" id="9783572at2"/>
<dbReference type="InterPro" id="IPR036812">
    <property type="entry name" value="NAD(P)_OxRdtase_dom_sf"/>
</dbReference>
<dbReference type="AlphaFoldDB" id="A0A6I4SZU5"/>
<dbReference type="InterPro" id="IPR053135">
    <property type="entry name" value="AKR2_Oxidoreductase"/>
</dbReference>
<protein>
    <submittedName>
        <fullName evidence="2">Aldo/keto reductase</fullName>
    </submittedName>
</protein>
<evidence type="ECO:0000313" key="2">
    <source>
        <dbReference type="EMBL" id="MXO60888.1"/>
    </source>
</evidence>
<dbReference type="CDD" id="cd19095">
    <property type="entry name" value="AKR_PA4992-like"/>
    <property type="match status" value="1"/>
</dbReference>
<evidence type="ECO:0000259" key="1">
    <source>
        <dbReference type="Pfam" id="PF00248"/>
    </source>
</evidence>
<dbReference type="Proteomes" id="UP000433652">
    <property type="component" value="Unassembled WGS sequence"/>
</dbReference>
<dbReference type="PROSITE" id="PS51318">
    <property type="entry name" value="TAT"/>
    <property type="match status" value="1"/>
</dbReference>
<gene>
    <name evidence="2" type="ORF">GRI89_15200</name>
</gene>
<proteinExistence type="predicted"/>
<dbReference type="InterPro" id="IPR006311">
    <property type="entry name" value="TAT_signal"/>
</dbReference>
<sequence length="305" mass="32768">MPIDRRGLIAALAIAPIAASLPGCLRAAEAGPLVTRPLGAMGEVPLVGIGTARNYANPQTDAEWGELRATLARFAELGGKVIDTAPSYGRAEEVIGRLVEELGVRDKLFLATKVGADSLDQGKAQIEDSFAKLRTGYIDLIAVHNLRDVANELAYLRDLKAADRIGAIGVTTSFDPQYEDFEKVLASEAMDVIQVDYALDNRNAGERILPLAADRGIPALINLPFGRGRLFSATQGMELPGWAAEIGAASWAQVFLKYIVGHPARPIAIPGTDKVKYVDDNLGASHPPLPDEAMRRRMETFIDGL</sequence>
<feature type="domain" description="NADP-dependent oxidoreductase" evidence="1">
    <location>
        <begin position="48"/>
        <end position="296"/>
    </location>
</feature>
<evidence type="ECO:0000313" key="3">
    <source>
        <dbReference type="Proteomes" id="UP000433652"/>
    </source>
</evidence>
<accession>A0A6I4SZU5</accession>
<comment type="caution">
    <text evidence="2">The sequence shown here is derived from an EMBL/GenBank/DDBJ whole genome shotgun (WGS) entry which is preliminary data.</text>
</comment>
<reference evidence="2 3" key="1">
    <citation type="submission" date="2019-12" db="EMBL/GenBank/DDBJ databases">
        <title>Genomic-based taxomic classification of the family Erythrobacteraceae.</title>
        <authorList>
            <person name="Xu L."/>
        </authorList>
    </citation>
    <scope>NUCLEOTIDE SEQUENCE [LARGE SCALE GENOMIC DNA]</scope>
    <source>
        <strain evidence="2 3">MCCC 1K01500</strain>
    </source>
</reference>
<dbReference type="PANTHER" id="PTHR43312">
    <property type="entry name" value="D-THREO-ALDOSE 1-DEHYDROGENASE"/>
    <property type="match status" value="1"/>
</dbReference>